<dbReference type="Gene3D" id="3.40.50.150">
    <property type="entry name" value="Vaccinia Virus protein VP39"/>
    <property type="match status" value="1"/>
</dbReference>
<name>A0ABZ0IQ57_9BACT</name>
<dbReference type="SUPFAM" id="SSF53335">
    <property type="entry name" value="S-adenosyl-L-methionine-dependent methyltransferases"/>
    <property type="match status" value="1"/>
</dbReference>
<dbReference type="GO" id="GO:0032259">
    <property type="term" value="P:methylation"/>
    <property type="evidence" value="ECO:0007669"/>
    <property type="project" value="UniProtKB-KW"/>
</dbReference>
<dbReference type="PANTHER" id="PTHR43861">
    <property type="entry name" value="TRANS-ACONITATE 2-METHYLTRANSFERASE-RELATED"/>
    <property type="match status" value="1"/>
</dbReference>
<evidence type="ECO:0000256" key="1">
    <source>
        <dbReference type="ARBA" id="ARBA00022679"/>
    </source>
</evidence>
<dbReference type="EMBL" id="CP136051">
    <property type="protein sequence ID" value="WOK06314.1"/>
    <property type="molecule type" value="Genomic_DNA"/>
</dbReference>
<dbReference type="Pfam" id="PF13489">
    <property type="entry name" value="Methyltransf_23"/>
    <property type="match status" value="1"/>
</dbReference>
<evidence type="ECO:0000313" key="3">
    <source>
        <dbReference type="Proteomes" id="UP001302349"/>
    </source>
</evidence>
<dbReference type="InterPro" id="IPR029063">
    <property type="entry name" value="SAM-dependent_MTases_sf"/>
</dbReference>
<keyword evidence="3" id="KW-1185">Reference proteome</keyword>
<evidence type="ECO:0000313" key="2">
    <source>
        <dbReference type="EMBL" id="WOK06314.1"/>
    </source>
</evidence>
<keyword evidence="1 2" id="KW-0808">Transferase</keyword>
<sequence length="314" mass="35346">MKQASCPLCSTKPDALGLENGIKISEDFTIVTCRKCDHRYTYFVVNVSEEEIYRDERYRVIDNRNSIFDKMLSFEYKRVVGKIKQRCGSEPGVLDFGSGKGKFLSLCKEAGFRTKGVETSGPRADFARKFYHLEIDSNYYSKGKLLGAPFDVISLFHVLEHLSKPKDLFTNLIRDNLGREGLVVVEVPNIDSWQSRWAGKNWLQLDVPRHINHFSQDSIISLIESCGLHPVEISYFSSHVGLLGMLRTCLGLVGYKGDLIHSLKNEKSIPLYLLIGVLLPVSTVLETVASLFHRGGIIRIYASNPHAGENNVDS</sequence>
<dbReference type="GO" id="GO:0008168">
    <property type="term" value="F:methyltransferase activity"/>
    <property type="evidence" value="ECO:0007669"/>
    <property type="project" value="UniProtKB-KW"/>
</dbReference>
<keyword evidence="2" id="KW-0489">Methyltransferase</keyword>
<dbReference type="PANTHER" id="PTHR43861:SF3">
    <property type="entry name" value="PUTATIVE (AFU_ORTHOLOGUE AFUA_2G14390)-RELATED"/>
    <property type="match status" value="1"/>
</dbReference>
<organism evidence="2 3">
    <name type="scientific">Imperialibacter roseus</name>
    <dbReference type="NCBI Taxonomy" id="1324217"/>
    <lineage>
        <taxon>Bacteria</taxon>
        <taxon>Pseudomonadati</taxon>
        <taxon>Bacteroidota</taxon>
        <taxon>Cytophagia</taxon>
        <taxon>Cytophagales</taxon>
        <taxon>Flammeovirgaceae</taxon>
        <taxon>Imperialibacter</taxon>
    </lineage>
</organism>
<gene>
    <name evidence="2" type="ORF">RT717_24885</name>
</gene>
<reference evidence="2 3" key="1">
    <citation type="journal article" date="2023" name="Microbiol. Resour. Announc.">
        <title>Complete Genome Sequence of Imperialibacter roseus strain P4T.</title>
        <authorList>
            <person name="Tizabi D.R."/>
            <person name="Bachvaroff T."/>
            <person name="Hill R.T."/>
        </authorList>
    </citation>
    <scope>NUCLEOTIDE SEQUENCE [LARGE SCALE GENOMIC DNA]</scope>
    <source>
        <strain evidence="2 3">P4T</strain>
    </source>
</reference>
<protein>
    <submittedName>
        <fullName evidence="2">Class I SAM-dependent methyltransferase</fullName>
        <ecNumber evidence="2">2.1.1.-</ecNumber>
    </submittedName>
</protein>
<dbReference type="Proteomes" id="UP001302349">
    <property type="component" value="Chromosome"/>
</dbReference>
<accession>A0ABZ0IQ57</accession>
<dbReference type="EC" id="2.1.1.-" evidence="2"/>
<proteinExistence type="predicted"/>
<dbReference type="RefSeq" id="WP_317489041.1">
    <property type="nucleotide sequence ID" value="NZ_CP136051.1"/>
</dbReference>